<dbReference type="Gene3D" id="3.40.50.2300">
    <property type="match status" value="1"/>
</dbReference>
<dbReference type="RefSeq" id="WP_317045578.1">
    <property type="nucleotide sequence ID" value="NZ_FZOK01000003.1"/>
</dbReference>
<feature type="domain" description="Response regulatory" evidence="5">
    <location>
        <begin position="8"/>
        <end position="124"/>
    </location>
</feature>
<accession>A0A239BLG7</accession>
<evidence type="ECO:0000256" key="1">
    <source>
        <dbReference type="ARBA" id="ARBA00022553"/>
    </source>
</evidence>
<name>A0A239BLG7_9BACT</name>
<dbReference type="AlphaFoldDB" id="A0A239BLG7"/>
<evidence type="ECO:0000259" key="4">
    <source>
        <dbReference type="PROSITE" id="PS50043"/>
    </source>
</evidence>
<dbReference type="SUPFAM" id="SSF46894">
    <property type="entry name" value="C-terminal effector domain of the bipartite response regulators"/>
    <property type="match status" value="1"/>
</dbReference>
<evidence type="ECO:0000259" key="5">
    <source>
        <dbReference type="PROSITE" id="PS50110"/>
    </source>
</evidence>
<feature type="domain" description="HTH luxR-type" evidence="4">
    <location>
        <begin position="147"/>
        <end position="212"/>
    </location>
</feature>
<feature type="modified residue" description="4-aspartylphosphate" evidence="3">
    <location>
        <position position="59"/>
    </location>
</feature>
<keyword evidence="2 6" id="KW-0238">DNA-binding</keyword>
<dbReference type="SUPFAM" id="SSF52172">
    <property type="entry name" value="CheY-like"/>
    <property type="match status" value="1"/>
</dbReference>
<organism evidence="6 7">
    <name type="scientific">Belliella buryatensis</name>
    <dbReference type="NCBI Taxonomy" id="1500549"/>
    <lineage>
        <taxon>Bacteria</taxon>
        <taxon>Pseudomonadati</taxon>
        <taxon>Bacteroidota</taxon>
        <taxon>Cytophagia</taxon>
        <taxon>Cytophagales</taxon>
        <taxon>Cyclobacteriaceae</taxon>
        <taxon>Belliella</taxon>
    </lineage>
</organism>
<evidence type="ECO:0000313" key="6">
    <source>
        <dbReference type="EMBL" id="SNS08439.1"/>
    </source>
</evidence>
<gene>
    <name evidence="6" type="ORF">SAMN06295967_10367</name>
</gene>
<dbReference type="InterPro" id="IPR058245">
    <property type="entry name" value="NreC/VraR/RcsB-like_REC"/>
</dbReference>
<proteinExistence type="predicted"/>
<dbReference type="InterPro" id="IPR011006">
    <property type="entry name" value="CheY-like_superfamily"/>
</dbReference>
<evidence type="ECO:0000256" key="2">
    <source>
        <dbReference type="ARBA" id="ARBA00023125"/>
    </source>
</evidence>
<dbReference type="GO" id="GO:0000160">
    <property type="term" value="P:phosphorelay signal transduction system"/>
    <property type="evidence" value="ECO:0007669"/>
    <property type="project" value="InterPro"/>
</dbReference>
<dbReference type="Pfam" id="PF00196">
    <property type="entry name" value="GerE"/>
    <property type="match status" value="1"/>
</dbReference>
<dbReference type="SMART" id="SM00421">
    <property type="entry name" value="HTH_LUXR"/>
    <property type="match status" value="1"/>
</dbReference>
<dbReference type="Pfam" id="PF00072">
    <property type="entry name" value="Response_reg"/>
    <property type="match status" value="1"/>
</dbReference>
<dbReference type="InterPro" id="IPR039420">
    <property type="entry name" value="WalR-like"/>
</dbReference>
<protein>
    <submittedName>
        <fullName evidence="6">DNA-binding response regulator, NarL/FixJ family, contains REC and HTH domains</fullName>
    </submittedName>
</protein>
<evidence type="ECO:0000313" key="7">
    <source>
        <dbReference type="Proteomes" id="UP000198480"/>
    </source>
</evidence>
<dbReference type="PROSITE" id="PS50110">
    <property type="entry name" value="RESPONSE_REGULATORY"/>
    <property type="match status" value="1"/>
</dbReference>
<dbReference type="GO" id="GO:0003677">
    <property type="term" value="F:DNA binding"/>
    <property type="evidence" value="ECO:0007669"/>
    <property type="project" value="UniProtKB-KW"/>
</dbReference>
<dbReference type="InterPro" id="IPR016032">
    <property type="entry name" value="Sig_transdc_resp-reg_C-effctor"/>
</dbReference>
<keyword evidence="7" id="KW-1185">Reference proteome</keyword>
<sequence>MIMPPKIKIALADDHKLFAKGIEGMLSEEEDFDVLDVFTNGQDLLAFISKKHVDVVITDMNMPVVDGEGVIKAIKKGKEDTKVIVLSMYDEESIFKKCQQLGADAYVLKDADPDELIYTIREVHEGVHVMSFQKAIQQSNDDYAHDGFKDRYKLSKRELQILTMIKNGKINREIAEELHLSQLTVESHRKKIHSKLGVSSAIELVKRAIEMKL</sequence>
<dbReference type="PANTHER" id="PTHR43214:SF43">
    <property type="entry name" value="TWO-COMPONENT RESPONSE REGULATOR"/>
    <property type="match status" value="1"/>
</dbReference>
<dbReference type="InterPro" id="IPR000792">
    <property type="entry name" value="Tscrpt_reg_LuxR_C"/>
</dbReference>
<dbReference type="EMBL" id="FZOK01000003">
    <property type="protein sequence ID" value="SNS08439.1"/>
    <property type="molecule type" value="Genomic_DNA"/>
</dbReference>
<dbReference type="InterPro" id="IPR001789">
    <property type="entry name" value="Sig_transdc_resp-reg_receiver"/>
</dbReference>
<evidence type="ECO:0000256" key="3">
    <source>
        <dbReference type="PROSITE-ProRule" id="PRU00169"/>
    </source>
</evidence>
<dbReference type="PANTHER" id="PTHR43214">
    <property type="entry name" value="TWO-COMPONENT RESPONSE REGULATOR"/>
    <property type="match status" value="1"/>
</dbReference>
<dbReference type="CDD" id="cd06170">
    <property type="entry name" value="LuxR_C_like"/>
    <property type="match status" value="1"/>
</dbReference>
<dbReference type="GO" id="GO:0006355">
    <property type="term" value="P:regulation of DNA-templated transcription"/>
    <property type="evidence" value="ECO:0007669"/>
    <property type="project" value="InterPro"/>
</dbReference>
<dbReference type="CDD" id="cd17535">
    <property type="entry name" value="REC_NarL-like"/>
    <property type="match status" value="1"/>
</dbReference>
<reference evidence="7" key="1">
    <citation type="submission" date="2017-06" db="EMBL/GenBank/DDBJ databases">
        <authorList>
            <person name="Varghese N."/>
            <person name="Submissions S."/>
        </authorList>
    </citation>
    <scope>NUCLEOTIDE SEQUENCE [LARGE SCALE GENOMIC DNA]</scope>
    <source>
        <strain evidence="7">5C</strain>
    </source>
</reference>
<dbReference type="PROSITE" id="PS50043">
    <property type="entry name" value="HTH_LUXR_2"/>
    <property type="match status" value="1"/>
</dbReference>
<dbReference type="SMART" id="SM00448">
    <property type="entry name" value="REC"/>
    <property type="match status" value="1"/>
</dbReference>
<dbReference type="PRINTS" id="PR00038">
    <property type="entry name" value="HTHLUXR"/>
</dbReference>
<dbReference type="Proteomes" id="UP000198480">
    <property type="component" value="Unassembled WGS sequence"/>
</dbReference>
<keyword evidence="1 3" id="KW-0597">Phosphoprotein</keyword>